<keyword evidence="1" id="KW-1185">Reference proteome</keyword>
<reference evidence="2" key="1">
    <citation type="submission" date="2022-11" db="UniProtKB">
        <authorList>
            <consortium name="WormBaseParasite"/>
        </authorList>
    </citation>
    <scope>IDENTIFICATION</scope>
</reference>
<dbReference type="AlphaFoldDB" id="A0A915MA43"/>
<protein>
    <submittedName>
        <fullName evidence="2">Uncharacterized protein</fullName>
    </submittedName>
</protein>
<name>A0A915MA43_MELJA</name>
<dbReference type="WBParaSite" id="scaffold3285_cov233.g6344">
    <property type="protein sequence ID" value="scaffold3285_cov233.g6344"/>
    <property type="gene ID" value="scaffold3285_cov233.g6344"/>
</dbReference>
<dbReference type="Proteomes" id="UP000887561">
    <property type="component" value="Unplaced"/>
</dbReference>
<accession>A0A915MA43</accession>
<organism evidence="1 2">
    <name type="scientific">Meloidogyne javanica</name>
    <name type="common">Root-knot nematode worm</name>
    <dbReference type="NCBI Taxonomy" id="6303"/>
    <lineage>
        <taxon>Eukaryota</taxon>
        <taxon>Metazoa</taxon>
        <taxon>Ecdysozoa</taxon>
        <taxon>Nematoda</taxon>
        <taxon>Chromadorea</taxon>
        <taxon>Rhabditida</taxon>
        <taxon>Tylenchina</taxon>
        <taxon>Tylenchomorpha</taxon>
        <taxon>Tylenchoidea</taxon>
        <taxon>Meloidogynidae</taxon>
        <taxon>Meloidogyninae</taxon>
        <taxon>Meloidogyne</taxon>
        <taxon>Meloidogyne incognita group</taxon>
    </lineage>
</organism>
<evidence type="ECO:0000313" key="1">
    <source>
        <dbReference type="Proteomes" id="UP000887561"/>
    </source>
</evidence>
<proteinExistence type="predicted"/>
<evidence type="ECO:0000313" key="2">
    <source>
        <dbReference type="WBParaSite" id="scaffold3285_cov233.g6344"/>
    </source>
</evidence>
<sequence length="239" mass="27231">MNSDQLFCLLHSEQFFHDALLCRVFDAVESPFDLIRLRRCVTELDVRRVKFETLSATSTTSSCSLSNSCSADNTCTSAIVEGELWHTHPSGCKVLGRITDLIMEEEDKENEKSDKNNPKFRLEILVDEQWTSREIAVLCSLIGEFRINLNRINCSQVSIDRLGSVLNYGVRSNLVMDKRQLNCFSLQVCVKDANRAALGVAQRPKQLVRNLYHFRCWAGSPGFDERFSQQWKTVNSRAA</sequence>